<organism evidence="2 3">
    <name type="scientific">Pseudoscardovia suis</name>
    <dbReference type="NCBI Taxonomy" id="987063"/>
    <lineage>
        <taxon>Bacteria</taxon>
        <taxon>Bacillati</taxon>
        <taxon>Actinomycetota</taxon>
        <taxon>Actinomycetes</taxon>
        <taxon>Bifidobacteriales</taxon>
        <taxon>Bifidobacteriaceae</taxon>
        <taxon>Pseudoscardovia</taxon>
    </lineage>
</organism>
<evidence type="ECO:0000313" key="2">
    <source>
        <dbReference type="EMBL" id="OZG50744.1"/>
    </source>
</evidence>
<dbReference type="EMBL" id="MWWQ01000011">
    <property type="protein sequence ID" value="OZG50744.1"/>
    <property type="molecule type" value="Genomic_DNA"/>
</dbReference>
<dbReference type="AlphaFoldDB" id="A0A261EV51"/>
<dbReference type="Proteomes" id="UP000216454">
    <property type="component" value="Unassembled WGS sequence"/>
</dbReference>
<reference evidence="2 3" key="1">
    <citation type="journal article" date="2017" name="BMC Genomics">
        <title>Comparative genomic and phylogenomic analyses of the Bifidobacteriaceae family.</title>
        <authorList>
            <person name="Lugli G.A."/>
            <person name="Milani C."/>
            <person name="Turroni F."/>
            <person name="Duranti S."/>
            <person name="Mancabelli L."/>
            <person name="Mangifesta M."/>
            <person name="Ferrario C."/>
            <person name="Modesto M."/>
            <person name="Mattarelli P."/>
            <person name="Jiri K."/>
            <person name="van Sinderen D."/>
            <person name="Ventura M."/>
        </authorList>
    </citation>
    <scope>NUCLEOTIDE SEQUENCE [LARGE SCALE GENOMIC DNA]</scope>
    <source>
        <strain evidence="2 3">DSM 24744</strain>
    </source>
</reference>
<sequence>MTTTLTRIASPEGPGSHGMGLIGLTRGRLGLAAIPNTAITPQSETTQDRDEKKATECHRSTDSMHIANSRGWCCGCRIGCGEGLAEEHELPQSHREKMLRKYCEAMAKLQGEDGATTAEYAVVLVAATSFAAVLMGILKSDAVREALTSLITRALSVA</sequence>
<gene>
    <name evidence="2" type="ORF">PSSU_1180</name>
</gene>
<proteinExistence type="predicted"/>
<keyword evidence="1" id="KW-0812">Transmembrane</keyword>
<comment type="caution">
    <text evidence="2">The sequence shown here is derived from an EMBL/GenBank/DDBJ whole genome shotgun (WGS) entry which is preliminary data.</text>
</comment>
<evidence type="ECO:0000313" key="3">
    <source>
        <dbReference type="Proteomes" id="UP000216454"/>
    </source>
</evidence>
<protein>
    <recommendedName>
        <fullName evidence="4">DUF4244 domain-containing protein</fullName>
    </recommendedName>
</protein>
<dbReference type="InterPro" id="IPR025338">
    <property type="entry name" value="DUF4244"/>
</dbReference>
<accession>A0A261EV51</accession>
<evidence type="ECO:0000256" key="1">
    <source>
        <dbReference type="SAM" id="Phobius"/>
    </source>
</evidence>
<evidence type="ECO:0008006" key="4">
    <source>
        <dbReference type="Google" id="ProtNLM"/>
    </source>
</evidence>
<name>A0A261EV51_9BIFI</name>
<keyword evidence="3" id="KW-1185">Reference proteome</keyword>
<dbReference type="Pfam" id="PF14029">
    <property type="entry name" value="DUF4244"/>
    <property type="match status" value="1"/>
</dbReference>
<keyword evidence="1" id="KW-0472">Membrane</keyword>
<feature type="transmembrane region" description="Helical" evidence="1">
    <location>
        <begin position="120"/>
        <end position="138"/>
    </location>
</feature>
<keyword evidence="1" id="KW-1133">Transmembrane helix</keyword>